<feature type="region of interest" description="Disordered" evidence="8">
    <location>
        <begin position="1"/>
        <end position="134"/>
    </location>
</feature>
<evidence type="ECO:0000256" key="6">
    <source>
        <dbReference type="ARBA" id="ARBA00025497"/>
    </source>
</evidence>
<evidence type="ECO:0000256" key="8">
    <source>
        <dbReference type="SAM" id="MobiDB-lite"/>
    </source>
</evidence>
<dbReference type="AlphaFoldDB" id="A0A7F8Q9J8"/>
<dbReference type="GO" id="GO:0007015">
    <property type="term" value="P:actin filament organization"/>
    <property type="evidence" value="ECO:0007669"/>
    <property type="project" value="InterPro"/>
</dbReference>
<comment type="similarity">
    <text evidence="2">Belongs to the thymosin beta family.</text>
</comment>
<feature type="compositionally biased region" description="Basic and acidic residues" evidence="8">
    <location>
        <begin position="166"/>
        <end position="198"/>
    </location>
</feature>
<feature type="region of interest" description="Disordered" evidence="8">
    <location>
        <begin position="154"/>
        <end position="269"/>
    </location>
</feature>
<evidence type="ECO:0000256" key="2">
    <source>
        <dbReference type="ARBA" id="ARBA00009511"/>
    </source>
</evidence>
<dbReference type="PROSITE" id="PS00500">
    <property type="entry name" value="THYMOSIN_B4"/>
    <property type="match status" value="1"/>
</dbReference>
<dbReference type="OrthoDB" id="2151618at2759"/>
<dbReference type="InterPro" id="IPR001152">
    <property type="entry name" value="Beta-thymosin"/>
</dbReference>
<dbReference type="GO" id="GO:0030334">
    <property type="term" value="P:regulation of cell migration"/>
    <property type="evidence" value="ECO:0007669"/>
    <property type="project" value="TreeGrafter"/>
</dbReference>
<evidence type="ECO:0000256" key="1">
    <source>
        <dbReference type="ARBA" id="ARBA00004245"/>
    </source>
</evidence>
<evidence type="ECO:0000256" key="7">
    <source>
        <dbReference type="ARBA" id="ARBA00040579"/>
    </source>
</evidence>
<evidence type="ECO:0000256" key="5">
    <source>
        <dbReference type="ARBA" id="ARBA00023212"/>
    </source>
</evidence>
<organism evidence="9 10">
    <name type="scientific">Leptonychotes weddellii</name>
    <name type="common">Weddell seal</name>
    <name type="synonym">Otaria weddellii</name>
    <dbReference type="NCBI Taxonomy" id="9713"/>
    <lineage>
        <taxon>Eukaryota</taxon>
        <taxon>Metazoa</taxon>
        <taxon>Chordata</taxon>
        <taxon>Craniata</taxon>
        <taxon>Vertebrata</taxon>
        <taxon>Euteleostomi</taxon>
        <taxon>Mammalia</taxon>
        <taxon>Eutheria</taxon>
        <taxon>Laurasiatheria</taxon>
        <taxon>Carnivora</taxon>
        <taxon>Caniformia</taxon>
        <taxon>Pinnipedia</taxon>
        <taxon>Phocidae</taxon>
        <taxon>Monachinae</taxon>
        <taxon>Lobodontini</taxon>
        <taxon>Leptonychotes</taxon>
    </lineage>
</organism>
<evidence type="ECO:0000256" key="3">
    <source>
        <dbReference type="ARBA" id="ARBA00022490"/>
    </source>
</evidence>
<comment type="function">
    <text evidence="6">Plays an important role in the organization of the cytoskeleton. Binds to and sequesters actin monomers (G actin) and therefore inhibits actin polymerization.</text>
</comment>
<dbReference type="PANTHER" id="PTHR12021:SF10">
    <property type="entry name" value="THYMOSIN BETA-10"/>
    <property type="match status" value="1"/>
</dbReference>
<sequence>MEGLLQSTRARPHIHPHLQLHTTHTRHTPLPRRPPRPIWSGAADSRGGERSPKRKARARRPPGSAHSLHREARRAGAQGAGSPAHPPPGQEEPRPAREAAQRRARRGSKGPAPPPPPPIVFQHRPRCGGRGAGRGAAYIRRGAGALLLSLAAATRVGAPGAGSERNSTDRFKKMADKPDMGEIASFDKAKLKKTETQEKNTLPTKESECTPASGSACPEPPPPPQVHLPVSTSRVHSGRVRPRKQPSREALGWELAGVSSGRNSGSQVP</sequence>
<proteinExistence type="inferred from homology"/>
<accession>A0A7F8Q9J8</accession>
<comment type="subcellular location">
    <subcellularLocation>
        <location evidence="1">Cytoplasm</location>
        <location evidence="1">Cytoskeleton</location>
    </subcellularLocation>
</comment>
<protein>
    <recommendedName>
        <fullName evidence="7">Thymosin beta-10</fullName>
    </recommendedName>
</protein>
<dbReference type="GO" id="GO:0005737">
    <property type="term" value="C:cytoplasm"/>
    <property type="evidence" value="ECO:0007669"/>
    <property type="project" value="TreeGrafter"/>
</dbReference>
<feature type="compositionally biased region" description="Basic and acidic residues" evidence="8">
    <location>
        <begin position="91"/>
        <end position="101"/>
    </location>
</feature>
<dbReference type="RefSeq" id="XP_030877241.1">
    <property type="nucleotide sequence ID" value="XM_031021381.1"/>
</dbReference>
<dbReference type="GO" id="GO:0003785">
    <property type="term" value="F:actin monomer binding"/>
    <property type="evidence" value="ECO:0007669"/>
    <property type="project" value="InterPro"/>
</dbReference>
<evidence type="ECO:0000256" key="4">
    <source>
        <dbReference type="ARBA" id="ARBA00023203"/>
    </source>
</evidence>
<dbReference type="InterPro" id="IPR038386">
    <property type="entry name" value="Beta-thymosin_sf"/>
</dbReference>
<dbReference type="GO" id="GO:0005856">
    <property type="term" value="C:cytoskeleton"/>
    <property type="evidence" value="ECO:0007669"/>
    <property type="project" value="UniProtKB-SubCell"/>
</dbReference>
<keyword evidence="9" id="KW-1185">Reference proteome</keyword>
<feature type="compositionally biased region" description="Basic residues" evidence="8">
    <location>
        <begin position="236"/>
        <end position="245"/>
    </location>
</feature>
<keyword evidence="3" id="KW-0963">Cytoplasm</keyword>
<name>A0A7F8Q9J8_LEPWE</name>
<keyword evidence="4" id="KW-0009">Actin-binding</keyword>
<dbReference type="CDD" id="cd22059">
    <property type="entry name" value="WH2_BetaT"/>
    <property type="match status" value="1"/>
</dbReference>
<dbReference type="FunFam" id="1.20.5.520:FF:000001">
    <property type="entry name" value="Thymosin beta"/>
    <property type="match status" value="1"/>
</dbReference>
<reference evidence="10" key="1">
    <citation type="submission" date="2025-08" db="UniProtKB">
        <authorList>
            <consortium name="RefSeq"/>
        </authorList>
    </citation>
    <scope>IDENTIFICATION</scope>
    <source>
        <tissue evidence="10">Liver</tissue>
    </source>
</reference>
<keyword evidence="5" id="KW-0206">Cytoskeleton</keyword>
<feature type="compositionally biased region" description="Basic residues" evidence="8">
    <location>
        <begin position="10"/>
        <end position="35"/>
    </location>
</feature>
<evidence type="ECO:0000313" key="9">
    <source>
        <dbReference type="Proteomes" id="UP000245341"/>
    </source>
</evidence>
<dbReference type="PANTHER" id="PTHR12021">
    <property type="entry name" value="THYMOSIN BETA"/>
    <property type="match status" value="1"/>
</dbReference>
<evidence type="ECO:0000313" key="10">
    <source>
        <dbReference type="RefSeq" id="XP_030877241.1"/>
    </source>
</evidence>
<dbReference type="Pfam" id="PF01290">
    <property type="entry name" value="Thymosin"/>
    <property type="match status" value="1"/>
</dbReference>
<dbReference type="GeneID" id="115938113"/>
<dbReference type="Proteomes" id="UP000245341">
    <property type="component" value="Unplaced"/>
</dbReference>
<gene>
    <name evidence="10" type="primary">LOC115938113</name>
</gene>
<dbReference type="KEGG" id="lww:115938113"/>
<dbReference type="Gene3D" id="1.20.5.520">
    <property type="entry name" value="Single helix bin"/>
    <property type="match status" value="1"/>
</dbReference>
<dbReference type="SMART" id="SM00152">
    <property type="entry name" value="THY"/>
    <property type="match status" value="1"/>
</dbReference>
<feature type="compositionally biased region" description="Polar residues" evidence="8">
    <location>
        <begin position="260"/>
        <end position="269"/>
    </location>
</feature>